<feature type="transmembrane region" description="Helical" evidence="1">
    <location>
        <begin position="20"/>
        <end position="45"/>
    </location>
</feature>
<evidence type="ECO:0000313" key="3">
    <source>
        <dbReference type="EMBL" id="MBR8827999.1"/>
    </source>
</evidence>
<dbReference type="AlphaFoldDB" id="A0A941JMA5"/>
<dbReference type="Pfam" id="PF02698">
    <property type="entry name" value="DUF218"/>
    <property type="match status" value="1"/>
</dbReference>
<protein>
    <submittedName>
        <fullName evidence="3">YdcF family protein</fullName>
    </submittedName>
</protein>
<accession>A0A941JMA5</accession>
<keyword evidence="1" id="KW-0812">Transmembrane</keyword>
<comment type="caution">
    <text evidence="3">The sequence shown here is derived from an EMBL/GenBank/DDBJ whole genome shotgun (WGS) entry which is preliminary data.</text>
</comment>
<organism evidence="3 4">
    <name type="scientific">Gomphosphaeria aponina SAG 52.96 = DSM 107014</name>
    <dbReference type="NCBI Taxonomy" id="1521640"/>
    <lineage>
        <taxon>Bacteria</taxon>
        <taxon>Bacillati</taxon>
        <taxon>Cyanobacteriota</taxon>
        <taxon>Cyanophyceae</taxon>
        <taxon>Oscillatoriophycideae</taxon>
        <taxon>Chroococcales</taxon>
        <taxon>Gomphosphaeriaceae</taxon>
        <taxon>Gomphosphaeria</taxon>
    </lineage>
</organism>
<gene>
    <name evidence="3" type="ORF">DSM107014_08880</name>
</gene>
<evidence type="ECO:0000259" key="2">
    <source>
        <dbReference type="Pfam" id="PF02698"/>
    </source>
</evidence>
<proteinExistence type="predicted"/>
<dbReference type="Proteomes" id="UP000767446">
    <property type="component" value="Unassembled WGS sequence"/>
</dbReference>
<evidence type="ECO:0000256" key="1">
    <source>
        <dbReference type="SAM" id="Phobius"/>
    </source>
</evidence>
<sequence>MAAYKFWGLLEYKPQWTITARGWLFILLVGLVFIVFFLHNIYYFLAYSAPVKTADALVVEGWIGDEQIKEAIAEFEKGNYQIIITTGLPIYKGSILIKYNNFAEVAAATLVVLGFDQNKIAVVPTININIHRTEASAIAVKEWLSTSGLQIKSLNIYSSGTHTRRSWLLFKRVFEPQIRVGAIASFPVDYNPKRWWKSSSGVKSIITETIAYFYTLFLG</sequence>
<keyword evidence="1" id="KW-1133">Transmembrane helix</keyword>
<evidence type="ECO:0000313" key="4">
    <source>
        <dbReference type="Proteomes" id="UP000767446"/>
    </source>
</evidence>
<dbReference type="EMBL" id="JADQBC010000050">
    <property type="protein sequence ID" value="MBR8827999.1"/>
    <property type="molecule type" value="Genomic_DNA"/>
</dbReference>
<reference evidence="3" key="1">
    <citation type="submission" date="2021-02" db="EMBL/GenBank/DDBJ databases">
        <title>Metagenome analyses of Stigonema ocellatum DSM 106950, Chlorogloea purpurea SAG 13.99 and Gomphosphaeria aponina DSM 107014.</title>
        <authorList>
            <person name="Marter P."/>
            <person name="Huang S."/>
        </authorList>
    </citation>
    <scope>NUCLEOTIDE SEQUENCE</scope>
    <source>
        <strain evidence="3">JP213</strain>
    </source>
</reference>
<dbReference type="InterPro" id="IPR003848">
    <property type="entry name" value="DUF218"/>
</dbReference>
<name>A0A941JMA5_9CHRO</name>
<feature type="domain" description="DUF218" evidence="2">
    <location>
        <begin position="55"/>
        <end position="209"/>
    </location>
</feature>
<keyword evidence="1" id="KW-0472">Membrane</keyword>